<protein>
    <recommendedName>
        <fullName evidence="8">Enoyl-[acyl-carrier-protein] reductase [NADH]</fullName>
        <ecNumber evidence="8">1.3.1.9</ecNumber>
    </recommendedName>
</protein>
<comment type="similarity">
    <text evidence="2 8">Belongs to the short-chain dehydrogenases/reductases (SDR) family. FabI subfamily.</text>
</comment>
<dbReference type="Proteomes" id="UP000003112">
    <property type="component" value="Unassembled WGS sequence"/>
</dbReference>
<evidence type="ECO:0000256" key="3">
    <source>
        <dbReference type="ARBA" id="ARBA00022516"/>
    </source>
</evidence>
<dbReference type="PANTHER" id="PTHR43159:SF2">
    <property type="entry name" value="ENOYL-[ACYL-CARRIER-PROTEIN] REDUCTASE [NADH], CHLOROPLASTIC"/>
    <property type="match status" value="1"/>
</dbReference>
<evidence type="ECO:0000313" key="12">
    <source>
        <dbReference type="Proteomes" id="UP000003112"/>
    </source>
</evidence>
<keyword evidence="3 8" id="KW-0444">Lipid biosynthesis</keyword>
<feature type="binding site" evidence="10">
    <location>
        <position position="24"/>
    </location>
    <ligand>
        <name>NAD(+)</name>
        <dbReference type="ChEBI" id="CHEBI:57540"/>
    </ligand>
</feature>
<dbReference type="EC" id="1.3.1.9" evidence="8"/>
<evidence type="ECO:0000256" key="9">
    <source>
        <dbReference type="PIRSR" id="PIRSR000094-1"/>
    </source>
</evidence>
<evidence type="ECO:0000256" key="4">
    <source>
        <dbReference type="ARBA" id="ARBA00022832"/>
    </source>
</evidence>
<keyword evidence="7 8" id="KW-0275">Fatty acid biosynthesis</keyword>
<feature type="binding site" evidence="10">
    <location>
        <position position="104"/>
    </location>
    <ligand>
        <name>NAD(+)</name>
        <dbReference type="ChEBI" id="CHEBI:57540"/>
    </ligand>
</feature>
<proteinExistence type="inferred from homology"/>
<dbReference type="Gene3D" id="1.10.8.400">
    <property type="entry name" value="Enoyl acyl carrier protein reductase"/>
    <property type="match status" value="1"/>
</dbReference>
<feature type="active site" description="Proton acceptor" evidence="9">
    <location>
        <position position="169"/>
    </location>
</feature>
<dbReference type="eggNOG" id="COG0623">
    <property type="taxonomic scope" value="Bacteria"/>
</dbReference>
<comment type="caution">
    <text evidence="11">The sequence shown here is derived from an EMBL/GenBank/DDBJ whole genome shotgun (WGS) entry which is preliminary data.</text>
</comment>
<keyword evidence="8 10" id="KW-0520">NAD</keyword>
<keyword evidence="12" id="KW-1185">Reference proteome</keyword>
<evidence type="ECO:0000256" key="2">
    <source>
        <dbReference type="ARBA" id="ARBA00009233"/>
    </source>
</evidence>
<keyword evidence="5 8" id="KW-0560">Oxidoreductase</keyword>
<sequence length="294" mass="32692">MCRIFKGYNMAYNLLKGKRGIIFGALNNMSIAWKVAERCAEEGAKIVLSNTEMALRMGELDELSKKIDAPIIAADATNYDDLENVFVKAQELLGGKVDFVLHSIGMSPNVRKHRTYDDLDYNWLNKTLDISAISFHKMLQAAKKVDAIADYGSVLALTYVASHRTFFGYNDMADAKSLLESIARSFGYIYGREKNVRINTISQSPTATTAGKGIKDIDNMMDFADKMSPLGNASADECADYCVVMFSDLTRKVTMQTLFHDGGFSNMGMSLRAMNQYSKDLAPYEDENGKVIYG</sequence>
<evidence type="ECO:0000256" key="6">
    <source>
        <dbReference type="ARBA" id="ARBA00023098"/>
    </source>
</evidence>
<feature type="binding site" evidence="10">
    <location>
        <position position="176"/>
    </location>
    <ligand>
        <name>NAD(+)</name>
        <dbReference type="ChEBI" id="CHEBI:57540"/>
    </ligand>
</feature>
<keyword evidence="4" id="KW-0276">Fatty acid metabolism</keyword>
<evidence type="ECO:0000256" key="5">
    <source>
        <dbReference type="ARBA" id="ARBA00023002"/>
    </source>
</evidence>
<dbReference type="STRING" id="873513.HMPREF6485_0711"/>
<gene>
    <name evidence="11" type="ORF">HMPREF6485_0711</name>
</gene>
<dbReference type="InterPro" id="IPR002347">
    <property type="entry name" value="SDR_fam"/>
</dbReference>
<dbReference type="Gene3D" id="3.40.50.720">
    <property type="entry name" value="NAD(P)-binding Rossmann-like Domain"/>
    <property type="match status" value="1"/>
</dbReference>
<dbReference type="EMBL" id="AEPD01000015">
    <property type="protein sequence ID" value="EFU31318.1"/>
    <property type="molecule type" value="Genomic_DNA"/>
</dbReference>
<accession>E6K572</accession>
<dbReference type="Pfam" id="PF13561">
    <property type="entry name" value="adh_short_C2"/>
    <property type="match status" value="1"/>
</dbReference>
<evidence type="ECO:0000256" key="1">
    <source>
        <dbReference type="ARBA" id="ARBA00005194"/>
    </source>
</evidence>
<organism evidence="11 12">
    <name type="scientific">Segatella buccae ATCC 33574</name>
    <dbReference type="NCBI Taxonomy" id="873513"/>
    <lineage>
        <taxon>Bacteria</taxon>
        <taxon>Pseudomonadati</taxon>
        <taxon>Bacteroidota</taxon>
        <taxon>Bacteroidia</taxon>
        <taxon>Bacteroidales</taxon>
        <taxon>Prevotellaceae</taxon>
        <taxon>Segatella</taxon>
    </lineage>
</organism>
<dbReference type="GO" id="GO:0004318">
    <property type="term" value="F:enoyl-[acyl-carrier-protein] reductase (NADH) activity"/>
    <property type="evidence" value="ECO:0007669"/>
    <property type="project" value="UniProtKB-EC"/>
</dbReference>
<comment type="catalytic activity">
    <reaction evidence="8">
        <text>a 2,3-saturated acyl-[ACP] + NAD(+) = a (2E)-enoyl-[ACP] + NADH + H(+)</text>
        <dbReference type="Rhea" id="RHEA:10240"/>
        <dbReference type="Rhea" id="RHEA-COMP:9925"/>
        <dbReference type="Rhea" id="RHEA-COMP:9926"/>
        <dbReference type="ChEBI" id="CHEBI:15378"/>
        <dbReference type="ChEBI" id="CHEBI:57540"/>
        <dbReference type="ChEBI" id="CHEBI:57945"/>
        <dbReference type="ChEBI" id="CHEBI:78784"/>
        <dbReference type="ChEBI" id="CHEBI:78785"/>
        <dbReference type="EC" id="1.3.1.9"/>
    </reaction>
</comment>
<evidence type="ECO:0000256" key="8">
    <source>
        <dbReference type="PIRNR" id="PIRNR000094"/>
    </source>
</evidence>
<dbReference type="GO" id="GO:0006633">
    <property type="term" value="P:fatty acid biosynthetic process"/>
    <property type="evidence" value="ECO:0007669"/>
    <property type="project" value="UniProtKB-KW"/>
</dbReference>
<feature type="active site" description="Proton acceptor" evidence="9">
    <location>
        <position position="159"/>
    </location>
</feature>
<dbReference type="AlphaFoldDB" id="E6K572"/>
<feature type="binding site" evidence="10">
    <location>
        <begin position="30"/>
        <end position="31"/>
    </location>
    <ligand>
        <name>NAD(+)</name>
        <dbReference type="ChEBI" id="CHEBI:57540"/>
    </ligand>
</feature>
<keyword evidence="6" id="KW-0443">Lipid metabolism</keyword>
<evidence type="ECO:0000256" key="10">
    <source>
        <dbReference type="PIRSR" id="PIRSR000094-3"/>
    </source>
</evidence>
<comment type="pathway">
    <text evidence="1">Lipid metabolism; fatty acid biosynthesis.</text>
</comment>
<reference evidence="11 12" key="1">
    <citation type="submission" date="2010-10" db="EMBL/GenBank/DDBJ databases">
        <authorList>
            <person name="Muzny D."/>
            <person name="Qin X."/>
            <person name="Deng J."/>
            <person name="Jiang H."/>
            <person name="Liu Y."/>
            <person name="Qu J."/>
            <person name="Song X.-Z."/>
            <person name="Zhang L."/>
            <person name="Thornton R."/>
            <person name="Coyle M."/>
            <person name="Francisco L."/>
            <person name="Jackson L."/>
            <person name="Javaid M."/>
            <person name="Korchina V."/>
            <person name="Kovar C."/>
            <person name="Mata R."/>
            <person name="Mathew T."/>
            <person name="Ngo R."/>
            <person name="Nguyen L."/>
            <person name="Nguyen N."/>
            <person name="Okwuonu G."/>
            <person name="Ongeri F."/>
            <person name="Pham C."/>
            <person name="Simmons D."/>
            <person name="Wilczek-Boney K."/>
            <person name="Hale W."/>
            <person name="Jakkamsetti A."/>
            <person name="Pham P."/>
            <person name="Ruth R."/>
            <person name="San Lucas F."/>
            <person name="Warren J."/>
            <person name="Zhang J."/>
            <person name="Zhao Z."/>
            <person name="Zhou C."/>
            <person name="Zhu D."/>
            <person name="Lee S."/>
            <person name="Bess C."/>
            <person name="Blankenburg K."/>
            <person name="Forbes L."/>
            <person name="Fu Q."/>
            <person name="Gubbala S."/>
            <person name="Hirani K."/>
            <person name="Jayaseelan J.C."/>
            <person name="Lara F."/>
            <person name="Munidasa M."/>
            <person name="Palculict T."/>
            <person name="Patil S."/>
            <person name="Pu L.-L."/>
            <person name="Saada N."/>
            <person name="Tang L."/>
            <person name="Weissenberger G."/>
            <person name="Zhu Y."/>
            <person name="Hemphill L."/>
            <person name="Shang Y."/>
            <person name="Youmans B."/>
            <person name="Ayvaz T."/>
            <person name="Ross M."/>
            <person name="Santibanez J."/>
            <person name="Aqrawi P."/>
            <person name="Gross S."/>
            <person name="Joshi V."/>
            <person name="Fowler G."/>
            <person name="Nazareth L."/>
            <person name="Reid J."/>
            <person name="Worley K."/>
            <person name="Petrosino J."/>
            <person name="Highlander S."/>
            <person name="Gibbs R."/>
        </authorList>
    </citation>
    <scope>NUCLEOTIDE SEQUENCE [LARGE SCALE GENOMIC DNA]</scope>
    <source>
        <strain evidence="11 12">ATCC 33574</strain>
    </source>
</reference>
<dbReference type="HOGENOM" id="CLU_010194_10_1_10"/>
<dbReference type="PIRSF" id="PIRSF000094">
    <property type="entry name" value="Enoyl-ACP_rdct"/>
    <property type="match status" value="1"/>
</dbReference>
<name>E6K572_9BACT</name>
<evidence type="ECO:0000256" key="7">
    <source>
        <dbReference type="ARBA" id="ARBA00023160"/>
    </source>
</evidence>
<dbReference type="InterPro" id="IPR036291">
    <property type="entry name" value="NAD(P)-bd_dom_sf"/>
</dbReference>
<evidence type="ECO:0000313" key="11">
    <source>
        <dbReference type="EMBL" id="EFU31318.1"/>
    </source>
</evidence>
<dbReference type="SUPFAM" id="SSF51735">
    <property type="entry name" value="NAD(P)-binding Rossmann-fold domains"/>
    <property type="match status" value="1"/>
</dbReference>
<dbReference type="PANTHER" id="PTHR43159">
    <property type="entry name" value="ENOYL-[ACYL-CARRIER-PROTEIN] REDUCTASE"/>
    <property type="match status" value="1"/>
</dbReference>
<dbReference type="InterPro" id="IPR014358">
    <property type="entry name" value="Enoyl-ACP_Rdtase_NADH"/>
</dbReference>